<keyword evidence="6 10" id="KW-0479">Metal-binding</keyword>
<dbReference type="SUPFAM" id="SSF102114">
    <property type="entry name" value="Radical SAM enzymes"/>
    <property type="match status" value="1"/>
</dbReference>
<dbReference type="SFLD" id="SFLDF00562">
    <property type="entry name" value="HemN-like__clustered_with_heat"/>
    <property type="match status" value="1"/>
</dbReference>
<reference evidence="12 13" key="1">
    <citation type="submission" date="2020-04" db="EMBL/GenBank/DDBJ databases">
        <title>Description of novel Gluconacetobacter.</title>
        <authorList>
            <person name="Sombolestani A."/>
        </authorList>
    </citation>
    <scope>NUCLEOTIDE SEQUENCE [LARGE SCALE GENOMIC DNA]</scope>
    <source>
        <strain evidence="12 13">LMG 27802</strain>
    </source>
</reference>
<keyword evidence="10" id="KW-0004">4Fe-4S</keyword>
<evidence type="ECO:0000313" key="13">
    <source>
        <dbReference type="Proteomes" id="UP000578030"/>
    </source>
</evidence>
<dbReference type="PROSITE" id="PS51918">
    <property type="entry name" value="RADICAL_SAM"/>
    <property type="match status" value="1"/>
</dbReference>
<dbReference type="SFLD" id="SFLDF00288">
    <property type="entry name" value="HemN-like__clustered_with_nucl"/>
    <property type="match status" value="1"/>
</dbReference>
<keyword evidence="9 10" id="KW-0143">Chaperone</keyword>
<dbReference type="InterPro" id="IPR013785">
    <property type="entry name" value="Aldolase_TIM"/>
</dbReference>
<dbReference type="GO" id="GO:0046872">
    <property type="term" value="F:metal ion binding"/>
    <property type="evidence" value="ECO:0007669"/>
    <property type="project" value="UniProtKB-UniRule"/>
</dbReference>
<dbReference type="InterPro" id="IPR010723">
    <property type="entry name" value="HemN_C"/>
</dbReference>
<dbReference type="SFLD" id="SFLDS00029">
    <property type="entry name" value="Radical_SAM"/>
    <property type="match status" value="1"/>
</dbReference>
<evidence type="ECO:0000256" key="5">
    <source>
        <dbReference type="ARBA" id="ARBA00022691"/>
    </source>
</evidence>
<dbReference type="GO" id="GO:0051539">
    <property type="term" value="F:4 iron, 4 sulfur cluster binding"/>
    <property type="evidence" value="ECO:0007669"/>
    <property type="project" value="UniProtKB-UniRule"/>
</dbReference>
<comment type="cofactor">
    <cofactor evidence="1">
        <name>[4Fe-4S] cluster</name>
        <dbReference type="ChEBI" id="CHEBI:49883"/>
    </cofactor>
</comment>
<keyword evidence="5 10" id="KW-0949">S-adenosyl-L-methionine</keyword>
<keyword evidence="13" id="KW-1185">Reference proteome</keyword>
<dbReference type="Proteomes" id="UP000578030">
    <property type="component" value="Unassembled WGS sequence"/>
</dbReference>
<evidence type="ECO:0000259" key="11">
    <source>
        <dbReference type="PROSITE" id="PS51918"/>
    </source>
</evidence>
<evidence type="ECO:0000256" key="3">
    <source>
        <dbReference type="ARBA" id="ARBA00017228"/>
    </source>
</evidence>
<dbReference type="InterPro" id="IPR007197">
    <property type="entry name" value="rSAM"/>
</dbReference>
<dbReference type="PANTHER" id="PTHR13932">
    <property type="entry name" value="COPROPORPHYRINIGEN III OXIDASE"/>
    <property type="match status" value="1"/>
</dbReference>
<protein>
    <recommendedName>
        <fullName evidence="3 10">Heme chaperone HemW</fullName>
    </recommendedName>
</protein>
<gene>
    <name evidence="12" type="ORF">HLH28_16150</name>
</gene>
<dbReference type="InterPro" id="IPR006638">
    <property type="entry name" value="Elp3/MiaA/NifB-like_rSAM"/>
</dbReference>
<dbReference type="NCBIfam" id="TIGR00539">
    <property type="entry name" value="hemN_rel"/>
    <property type="match status" value="1"/>
</dbReference>
<proteinExistence type="inferred from homology"/>
<dbReference type="Pfam" id="PF06969">
    <property type="entry name" value="HemN_C"/>
    <property type="match status" value="1"/>
</dbReference>
<dbReference type="Gene3D" id="3.20.20.70">
    <property type="entry name" value="Aldolase class I"/>
    <property type="match status" value="1"/>
</dbReference>
<dbReference type="InterPro" id="IPR004559">
    <property type="entry name" value="HemW-like"/>
</dbReference>
<dbReference type="Pfam" id="PF04055">
    <property type="entry name" value="Radical_SAM"/>
    <property type="match status" value="1"/>
</dbReference>
<dbReference type="CDD" id="cd01335">
    <property type="entry name" value="Radical_SAM"/>
    <property type="match status" value="1"/>
</dbReference>
<keyword evidence="8 10" id="KW-0411">Iron-sulfur</keyword>
<dbReference type="InterPro" id="IPR058240">
    <property type="entry name" value="rSAM_sf"/>
</dbReference>
<dbReference type="GO" id="GO:0006779">
    <property type="term" value="P:porphyrin-containing compound biosynthetic process"/>
    <property type="evidence" value="ECO:0007669"/>
    <property type="project" value="InterPro"/>
</dbReference>
<organism evidence="12 13">
    <name type="scientific">Gluconacetobacter tumulisoli</name>
    <dbReference type="NCBI Taxonomy" id="1286189"/>
    <lineage>
        <taxon>Bacteria</taxon>
        <taxon>Pseudomonadati</taxon>
        <taxon>Pseudomonadota</taxon>
        <taxon>Alphaproteobacteria</taxon>
        <taxon>Acetobacterales</taxon>
        <taxon>Acetobacteraceae</taxon>
        <taxon>Gluconacetobacter</taxon>
    </lineage>
</organism>
<dbReference type="AlphaFoldDB" id="A0A7W4KA04"/>
<keyword evidence="4 10" id="KW-0349">Heme</keyword>
<feature type="domain" description="Radical SAM core" evidence="11">
    <location>
        <begin position="30"/>
        <end position="269"/>
    </location>
</feature>
<comment type="subcellular location">
    <subcellularLocation>
        <location evidence="10">Cytoplasm</location>
    </subcellularLocation>
</comment>
<dbReference type="SMART" id="SM00729">
    <property type="entry name" value="Elp3"/>
    <property type="match status" value="1"/>
</dbReference>
<dbReference type="GO" id="GO:0004109">
    <property type="term" value="F:coproporphyrinogen oxidase activity"/>
    <property type="evidence" value="ECO:0007669"/>
    <property type="project" value="InterPro"/>
</dbReference>
<evidence type="ECO:0000256" key="4">
    <source>
        <dbReference type="ARBA" id="ARBA00022617"/>
    </source>
</evidence>
<keyword evidence="10" id="KW-0963">Cytoplasm</keyword>
<dbReference type="InterPro" id="IPR034505">
    <property type="entry name" value="Coproporphyrinogen-III_oxidase"/>
</dbReference>
<dbReference type="PANTHER" id="PTHR13932:SF5">
    <property type="entry name" value="RADICAL S-ADENOSYL METHIONINE DOMAIN-CONTAINING PROTEIN 1, MITOCHONDRIAL"/>
    <property type="match status" value="1"/>
</dbReference>
<dbReference type="EMBL" id="JABEQM010000018">
    <property type="protein sequence ID" value="MBB2203082.1"/>
    <property type="molecule type" value="Genomic_DNA"/>
</dbReference>
<evidence type="ECO:0000256" key="8">
    <source>
        <dbReference type="ARBA" id="ARBA00023014"/>
    </source>
</evidence>
<evidence type="ECO:0000256" key="2">
    <source>
        <dbReference type="ARBA" id="ARBA00006100"/>
    </source>
</evidence>
<dbReference type="SFLD" id="SFLDG01065">
    <property type="entry name" value="anaerobic_coproporphyrinogen-I"/>
    <property type="match status" value="1"/>
</dbReference>
<evidence type="ECO:0000256" key="9">
    <source>
        <dbReference type="ARBA" id="ARBA00023186"/>
    </source>
</evidence>
<comment type="function">
    <text evidence="10">Probably acts as a heme chaperone, transferring heme to an unknown acceptor. Binds one molecule of heme per monomer, possibly covalently. Binds 1 [4Fe-4S] cluster. The cluster is coordinated with 3 cysteines and an exchangeable S-adenosyl-L-methionine.</text>
</comment>
<evidence type="ECO:0000313" key="12">
    <source>
        <dbReference type="EMBL" id="MBB2203082.1"/>
    </source>
</evidence>
<keyword evidence="7 10" id="KW-0408">Iron</keyword>
<evidence type="ECO:0000256" key="1">
    <source>
        <dbReference type="ARBA" id="ARBA00001966"/>
    </source>
</evidence>
<name>A0A7W4KA04_9PROT</name>
<dbReference type="GO" id="GO:0005737">
    <property type="term" value="C:cytoplasm"/>
    <property type="evidence" value="ECO:0007669"/>
    <property type="project" value="UniProtKB-SubCell"/>
</dbReference>
<comment type="caution">
    <text evidence="12">The sequence shown here is derived from an EMBL/GenBank/DDBJ whole genome shotgun (WGS) entry which is preliminary data.</text>
</comment>
<accession>A0A7W4KA04</accession>
<evidence type="ECO:0000256" key="7">
    <source>
        <dbReference type="ARBA" id="ARBA00023004"/>
    </source>
</evidence>
<evidence type="ECO:0000256" key="10">
    <source>
        <dbReference type="RuleBase" id="RU364116"/>
    </source>
</evidence>
<comment type="similarity">
    <text evidence="2">Belongs to the anaerobic coproporphyrinogen-III oxidase family. HemW subfamily.</text>
</comment>
<evidence type="ECO:0000256" key="6">
    <source>
        <dbReference type="ARBA" id="ARBA00022723"/>
    </source>
</evidence>
<sequence>MPPPPQNSSASRRTASSNWACGLPSDAILPAGAEPLALYVHWPFCLAKCPYCDFNSHVRDIIPQARFAAALRRELAHEAARLNAQGGRRRLASIFFGGGTPSLMAPDTVAALIADARALFDAAPDLEITLEANPTSVEAQRLRAFRDAGVNRISLGIQSLDEAALRLLGREHSAVQAVAALDLARTLFDRISFDLIYARPGQSLADWRAELDRALSLVSDHLSLYQLTIEPGTRFEGLHRQGLLALPDEDDAARLYEETASVAARHGLLGYEVSNYARPGAESRHNLTYWRYGDYLGIGPGAHGRMTLDGNLHATRRHRAPEPWAERVERHGTGLMQDEILSPRDRAREMLLMGLRLTEGIDEARFARRTGLAMADALDPAILEAATEEGYLRRDATPDGTILRATSSGRLRLEALLAALVL</sequence>